<keyword evidence="1" id="KW-0344">Guanine-nucleotide releasing factor</keyword>
<dbReference type="InterPro" id="IPR005113">
    <property type="entry name" value="uDENN_dom"/>
</dbReference>
<dbReference type="PROSITE" id="PS51498">
    <property type="entry name" value="MABP"/>
    <property type="match status" value="1"/>
</dbReference>
<keyword evidence="4" id="KW-1185">Reference proteome</keyword>
<dbReference type="OMA" id="ICYRVMM"/>
<dbReference type="InterPro" id="IPR001194">
    <property type="entry name" value="cDENN_dom"/>
</dbReference>
<organism evidence="3 4">
    <name type="scientific">Rhodnius prolixus</name>
    <name type="common">Triatomid bug</name>
    <dbReference type="NCBI Taxonomy" id="13249"/>
    <lineage>
        <taxon>Eukaryota</taxon>
        <taxon>Metazoa</taxon>
        <taxon>Ecdysozoa</taxon>
        <taxon>Arthropoda</taxon>
        <taxon>Hexapoda</taxon>
        <taxon>Insecta</taxon>
        <taxon>Pterygota</taxon>
        <taxon>Neoptera</taxon>
        <taxon>Paraneoptera</taxon>
        <taxon>Hemiptera</taxon>
        <taxon>Heteroptera</taxon>
        <taxon>Panheteroptera</taxon>
        <taxon>Cimicomorpha</taxon>
        <taxon>Reduviidae</taxon>
        <taxon>Triatominae</taxon>
        <taxon>Rhodnius</taxon>
    </lineage>
</organism>
<dbReference type="InterPro" id="IPR051696">
    <property type="entry name" value="DENN_Domain_GEFs"/>
</dbReference>
<dbReference type="FunCoup" id="T1HWX5">
    <property type="interactions" value="616"/>
</dbReference>
<dbReference type="PROSITE" id="PS50211">
    <property type="entry name" value="DENN"/>
    <property type="match status" value="1"/>
</dbReference>
<evidence type="ECO:0000313" key="3">
    <source>
        <dbReference type="EnsemblMetazoa" id="RPRC008545-PA"/>
    </source>
</evidence>
<reference evidence="3" key="1">
    <citation type="submission" date="2015-05" db="UniProtKB">
        <authorList>
            <consortium name="EnsemblMetazoa"/>
        </authorList>
    </citation>
    <scope>IDENTIFICATION</scope>
</reference>
<evidence type="ECO:0000256" key="1">
    <source>
        <dbReference type="ARBA" id="ARBA00022658"/>
    </source>
</evidence>
<dbReference type="EnsemblMetazoa" id="RPRC008545-RA">
    <property type="protein sequence ID" value="RPRC008545-PA"/>
    <property type="gene ID" value="RPRC008545"/>
</dbReference>
<feature type="region of interest" description="Disordered" evidence="2">
    <location>
        <begin position="1035"/>
        <end position="1095"/>
    </location>
</feature>
<feature type="region of interest" description="Disordered" evidence="2">
    <location>
        <begin position="999"/>
        <end position="1022"/>
    </location>
</feature>
<dbReference type="Pfam" id="PF02141">
    <property type="entry name" value="DENN"/>
    <property type="match status" value="1"/>
</dbReference>
<dbReference type="eggNOG" id="KOG2127">
    <property type="taxonomic scope" value="Eukaryota"/>
</dbReference>
<dbReference type="PANTHER" id="PTHR12296">
    <property type="entry name" value="DENN DOMAIN-CONTAINING PROTEIN 4"/>
    <property type="match status" value="1"/>
</dbReference>
<feature type="compositionally biased region" description="Polar residues" evidence="2">
    <location>
        <begin position="1036"/>
        <end position="1071"/>
    </location>
</feature>
<dbReference type="PANTHER" id="PTHR12296:SF30">
    <property type="entry name" value="DENN DOMAIN-CONTAINING PROTEIN CRAG"/>
    <property type="match status" value="1"/>
</dbReference>
<evidence type="ECO:0000313" key="4">
    <source>
        <dbReference type="Proteomes" id="UP000015103"/>
    </source>
</evidence>
<evidence type="ECO:0000256" key="2">
    <source>
        <dbReference type="SAM" id="MobiDB-lite"/>
    </source>
</evidence>
<feature type="region of interest" description="Disordered" evidence="2">
    <location>
        <begin position="1127"/>
        <end position="1159"/>
    </location>
</feature>
<dbReference type="Gene3D" id="3.40.50.11500">
    <property type="match status" value="1"/>
</dbReference>
<dbReference type="InterPro" id="IPR005112">
    <property type="entry name" value="dDENN_dom"/>
</dbReference>
<feature type="compositionally biased region" description="Polar residues" evidence="2">
    <location>
        <begin position="999"/>
        <end position="1015"/>
    </location>
</feature>
<dbReference type="STRING" id="13249.T1HWX5"/>
<dbReference type="GO" id="GO:0031410">
    <property type="term" value="C:cytoplasmic vesicle"/>
    <property type="evidence" value="ECO:0007669"/>
    <property type="project" value="TreeGrafter"/>
</dbReference>
<dbReference type="Pfam" id="PF03455">
    <property type="entry name" value="dDENN"/>
    <property type="match status" value="1"/>
</dbReference>
<sequence length="1662" mass="186385">MDEWKVVDYFVIAGLPSDYELLEDFSRDNSQLKAAHSKAPITDITVIFPSQEEKAPEGYTVIKRTPTGITADLNHGSIRSQEVFLCYRRGRDKPPLVDIGVMYEGKERILSDSEIVEFTPGGRPANVNNSTSKTFLTYRRAQPTIPCNALVVTDIAVIITSKGETVPHAFCMIKKNLNKGLVGSDVYICYKKSMNRANLINYKSSILLRYPENDRPNLPLPTTVPMFCLPMGCSLEKWPKSAQEPVPIFSTFVLTVSDAAEKLYGSAVTFYEPYSRNKLTEEQKIALGYSENDETKDDWTFNINKCICLLSRWPFFDTYERFLNFLYEMSTSPISHPVPIESYLISNDIPFPSQQRPRILVQLSPTDRLILTQPEDVPLPRSGAGFRQLLMHLGSDNCLLLLLCGLTEQKILVHSLRPDVLTAVAEAISMIMFPFKWQCPYIPLCPLGLAEVLHAPVPYLIGVDSRFFDLHDLPSDVNSVDLDTNNITFCEEKRHLSIKLLPKKAGRTLRNNLDLKDFIKQSMEPVNQSITDNSIDKEFQMKKKEQNLELEIQEAFLKFMATILKGYRNFLLPITKAPTVGTTDATSLFDLQGFLRSREKTHGKFFSLVTKTQMFIRFIEERSFVSDMDAGLAFFDECTEKMDSDDENVRLLELDESQHSDRTVFFMPPEPTGETFVYKVSDVLSILRWISSQCRNISLITPLAKDKIDRGRFSGNSVTPGSPMARRTKYEIKTAQKLARKFAASPPLWAKCLLGTCYSIWFIHLPSYILTTQNPPAILRYAYELLVKIHKNKTPADEICYRVMMQLCGVYSQPVVAVKLLFHMKRSNLQPNAITYGFYNRAVLEAKWPSGMSNSSQLLWNKLRNVIVGAALFRKAGLTAGRRRLSLAGEDIIGLADRTANCGSRTSIDSADSVSHKFVGFAAFDKFRSRLGSIVHHSPTSATSPTLGQPLCNSGEVMPTNYDVKNKGTQHSAFNSNSKSLFNRRGSLNLLKFKDNNAASDSYESSTENIGSSEINRMDTPKRSRLINALGARLNKYNSPGQQNDLRHSTATSEEQLNSSLLKSPSRTPVTENDPLGALANEDEENNESQPQIKTQENVSLTASEIELDQCGAPVLFDLPRSATFTKTDESDEELSTHMHRSSTMPINSSSTATTTESQPVFGPFKLPFTRYSPGRFSLRKAADRINAQMIESAITSLSPSSLTSKKSNEILLGGLSSLKSAANTVAKKFDEIKGVISANSTPVKSASHTLERETFYENDTDCTDENPSGTQRRKISSEFSPLNRAQHLQTDLGSANFAEWLVDSSSKGSDYNLVIENNILSKGESVANMSQPSILMSWGQREASAPVALQIVMTTCSKCHNCNSILYDEEIMAGWTPEDSNLNTKCQFCGKATVPLLSVTVLDFRNSPMPPSSNVTKERKVSTISLGKCRYDPITVPYLNPLVLRKEFESILATEGDSCLTYAKFADEHPIIYWNMVWAFTRINIESHLPGLALGCASALTEPHQSWANATAANVLVSTMWHNPRLHDEVGQPMFLSWNRDNQPSTLVSALVMDQTTVPQSVMQKTISCLQCGDLIEPLKFLAFERQKLKGRGHSLYREILFLGITALGRENIDQIIFDREYCSAYEKLPYEKDPKLYLRSDQPLSIASFYCRQFFRPLEL</sequence>
<dbReference type="GO" id="GO:0032483">
    <property type="term" value="P:regulation of Rab protein signal transduction"/>
    <property type="evidence" value="ECO:0007669"/>
    <property type="project" value="TreeGrafter"/>
</dbReference>
<accession>T1HWX5</accession>
<dbReference type="InParanoid" id="T1HWX5"/>
<proteinExistence type="predicted"/>
<dbReference type="GO" id="GO:0005085">
    <property type="term" value="F:guanyl-nucleotide exchange factor activity"/>
    <property type="evidence" value="ECO:0007669"/>
    <property type="project" value="UniProtKB-KW"/>
</dbReference>
<dbReference type="EMBL" id="ACPB03012299">
    <property type="status" value="NOT_ANNOTATED_CDS"/>
    <property type="molecule type" value="Genomic_DNA"/>
</dbReference>
<dbReference type="Proteomes" id="UP000015103">
    <property type="component" value="Unassembled WGS sequence"/>
</dbReference>
<name>T1HWX5_RHOPR</name>
<dbReference type="SMART" id="SM00799">
    <property type="entry name" value="DENN"/>
    <property type="match status" value="1"/>
</dbReference>
<feature type="region of interest" description="Disordered" evidence="2">
    <location>
        <begin position="1258"/>
        <end position="1277"/>
    </location>
</feature>
<dbReference type="SMART" id="SM00800">
    <property type="entry name" value="uDENN"/>
    <property type="match status" value="1"/>
</dbReference>
<dbReference type="SMART" id="SM00801">
    <property type="entry name" value="dDENN"/>
    <property type="match status" value="1"/>
</dbReference>
<dbReference type="Gene3D" id="2.100.10.50">
    <property type="match status" value="1"/>
</dbReference>
<dbReference type="Pfam" id="PF03456">
    <property type="entry name" value="uDENN"/>
    <property type="match status" value="1"/>
</dbReference>
<dbReference type="InterPro" id="IPR043153">
    <property type="entry name" value="DENN_C"/>
</dbReference>
<dbReference type="HOGENOM" id="CLU_003074_0_0_1"/>
<dbReference type="InterPro" id="IPR037516">
    <property type="entry name" value="Tripartite_DENN"/>
</dbReference>
<dbReference type="InterPro" id="IPR023341">
    <property type="entry name" value="MABP"/>
</dbReference>
<feature type="compositionally biased region" description="Polar residues" evidence="2">
    <location>
        <begin position="1142"/>
        <end position="1159"/>
    </location>
</feature>
<dbReference type="VEuPathDB" id="VectorBase:RPRC008545"/>
<protein>
    <submittedName>
        <fullName evidence="3">Uncharacterized protein</fullName>
    </submittedName>
</protein>